<dbReference type="EMBL" id="SUMF01000006">
    <property type="protein sequence ID" value="TJZ74251.1"/>
    <property type="molecule type" value="Genomic_DNA"/>
</dbReference>
<dbReference type="Gene3D" id="2.30.40.10">
    <property type="entry name" value="Urease, subunit C, domain 1"/>
    <property type="match status" value="1"/>
</dbReference>
<reference evidence="10 11" key="1">
    <citation type="submission" date="2019-04" db="EMBL/GenBank/DDBJ databases">
        <title>Chitiniphilus eburnea sp. nov., a novel chitinolytic bacterium isolated from aquaculture sludge.</title>
        <authorList>
            <person name="Sheng M."/>
        </authorList>
    </citation>
    <scope>NUCLEOTIDE SEQUENCE [LARGE SCALE GENOMIC DNA]</scope>
    <source>
        <strain evidence="10 11">HX-2-15</strain>
    </source>
</reference>
<dbReference type="Gene3D" id="3.20.20.140">
    <property type="entry name" value="Metal-dependent hydrolases"/>
    <property type="match status" value="1"/>
</dbReference>
<dbReference type="CDD" id="cd00854">
    <property type="entry name" value="NagA"/>
    <property type="match status" value="1"/>
</dbReference>
<comment type="cofactor">
    <cofactor evidence="8">
        <name>a divalent metal cation</name>
        <dbReference type="ChEBI" id="CHEBI:60240"/>
    </cofactor>
    <text evidence="8">Binds 1 divalent metal cation per subunit.</text>
</comment>
<sequence length="375" mass="38946">MTRLYGNILTERGWQHGHLLFDGERIVGIDASPADPAGNDDPYLLPGFIDLHVHGGDGADVMDGAEALARVARKHAGHGTTALLATTVCADDALLRALLPQLGNVCRQRPVGAAEVLGIHLEGPYVSPHSLGALPDETRAATLAEVDRYRALAPVRVITLAPEIPGHDTLIGELVQRGIRVQLGHGQGSYEAAVAALAQGAAGFTHLFNAMSPLHHRAPGMVGAALAHAEFSELIPDLIHVHPGAMRAALRAIPRLYCVTDATSLAGLPDGQYGDGPRAVHKCLGGVRLADGRLAGSALTMDQALRNLVGIGLTLAGASACLSRNPADYLGLSERGRLAVDAVADVVQFDRALCLRGVWVAGEAVTPVAKGAPAG</sequence>
<feature type="binding site" evidence="7">
    <location>
        <begin position="209"/>
        <end position="210"/>
    </location>
    <ligand>
        <name>substrate</name>
    </ligand>
</feature>
<keyword evidence="2 8" id="KW-0479">Metal-binding</keyword>
<dbReference type="InterPro" id="IPR006680">
    <property type="entry name" value="Amidohydro-rel"/>
</dbReference>
<dbReference type="PANTHER" id="PTHR11113">
    <property type="entry name" value="N-ACETYLGLUCOSAMINE-6-PHOSPHATE DEACETYLASE"/>
    <property type="match status" value="1"/>
</dbReference>
<feature type="binding site" evidence="8">
    <location>
        <position position="185"/>
    </location>
    <ligand>
        <name>Zn(2+)</name>
        <dbReference type="ChEBI" id="CHEBI:29105"/>
    </ligand>
</feature>
<keyword evidence="4 5" id="KW-0119">Carbohydrate metabolism</keyword>
<dbReference type="RefSeq" id="WP_136772788.1">
    <property type="nucleotide sequence ID" value="NZ_CP156074.1"/>
</dbReference>
<evidence type="ECO:0000313" key="11">
    <source>
        <dbReference type="Proteomes" id="UP000310016"/>
    </source>
</evidence>
<feature type="binding site" evidence="7">
    <location>
        <begin position="294"/>
        <end position="296"/>
    </location>
    <ligand>
        <name>substrate</name>
    </ligand>
</feature>
<dbReference type="AlphaFoldDB" id="A0A4U0PZZ0"/>
<feature type="binding site" evidence="8">
    <location>
        <position position="122"/>
    </location>
    <ligand>
        <name>Zn(2+)</name>
        <dbReference type="ChEBI" id="CHEBI:29105"/>
    </ligand>
</feature>
<evidence type="ECO:0000256" key="4">
    <source>
        <dbReference type="ARBA" id="ARBA00023277"/>
    </source>
</evidence>
<feature type="binding site" evidence="7">
    <location>
        <position position="217"/>
    </location>
    <ligand>
        <name>substrate</name>
    </ligand>
</feature>
<dbReference type="GO" id="GO:0006046">
    <property type="term" value="P:N-acetylglucosamine catabolic process"/>
    <property type="evidence" value="ECO:0007669"/>
    <property type="project" value="TreeGrafter"/>
</dbReference>
<evidence type="ECO:0000313" key="10">
    <source>
        <dbReference type="EMBL" id="TJZ74251.1"/>
    </source>
</evidence>
<dbReference type="Proteomes" id="UP000310016">
    <property type="component" value="Unassembled WGS sequence"/>
</dbReference>
<dbReference type="GO" id="GO:0046872">
    <property type="term" value="F:metal ion binding"/>
    <property type="evidence" value="ECO:0007669"/>
    <property type="project" value="UniProtKB-KW"/>
</dbReference>
<feature type="domain" description="Amidohydrolase-related" evidence="9">
    <location>
        <begin position="43"/>
        <end position="365"/>
    </location>
</feature>
<evidence type="ECO:0000256" key="6">
    <source>
        <dbReference type="PIRSR" id="PIRSR038994-1"/>
    </source>
</evidence>
<protein>
    <submittedName>
        <fullName evidence="10">N-acetylglucosamine-6-phosphate deacetylase</fullName>
    </submittedName>
</protein>
<dbReference type="InterPro" id="IPR011059">
    <property type="entry name" value="Metal-dep_hydrolase_composite"/>
</dbReference>
<dbReference type="OrthoDB" id="9776488at2"/>
<proteinExistence type="inferred from homology"/>
<feature type="binding site" evidence="7">
    <location>
        <position position="240"/>
    </location>
    <ligand>
        <name>substrate</name>
    </ligand>
</feature>
<dbReference type="PIRSF" id="PIRSF038994">
    <property type="entry name" value="NagA"/>
    <property type="match status" value="1"/>
</dbReference>
<evidence type="ECO:0000256" key="3">
    <source>
        <dbReference type="ARBA" id="ARBA00022801"/>
    </source>
</evidence>
<organism evidence="10 11">
    <name type="scientific">Chitiniphilus eburneus</name>
    <dbReference type="NCBI Taxonomy" id="2571148"/>
    <lineage>
        <taxon>Bacteria</taxon>
        <taxon>Pseudomonadati</taxon>
        <taxon>Pseudomonadota</taxon>
        <taxon>Betaproteobacteria</taxon>
        <taxon>Neisseriales</taxon>
        <taxon>Chitinibacteraceae</taxon>
        <taxon>Chitiniphilus</taxon>
    </lineage>
</organism>
<evidence type="ECO:0000259" key="9">
    <source>
        <dbReference type="Pfam" id="PF01979"/>
    </source>
</evidence>
<name>A0A4U0PZZ0_9NEIS</name>
<evidence type="ECO:0000256" key="1">
    <source>
        <dbReference type="ARBA" id="ARBA00010716"/>
    </source>
</evidence>
<comment type="similarity">
    <text evidence="1 5">Belongs to the metallo-dependent hydrolases superfamily. NagA family.</text>
</comment>
<keyword evidence="11" id="KW-1185">Reference proteome</keyword>
<evidence type="ECO:0000256" key="2">
    <source>
        <dbReference type="ARBA" id="ARBA00022723"/>
    </source>
</evidence>
<dbReference type="InterPro" id="IPR032466">
    <property type="entry name" value="Metal_Hydrolase"/>
</dbReference>
<dbReference type="SUPFAM" id="SSF51556">
    <property type="entry name" value="Metallo-dependent hydrolases"/>
    <property type="match status" value="1"/>
</dbReference>
<evidence type="ECO:0000256" key="5">
    <source>
        <dbReference type="PIRNR" id="PIRNR038994"/>
    </source>
</evidence>
<dbReference type="InterPro" id="IPR003764">
    <property type="entry name" value="GlcNAc_6-P_deAcase"/>
</dbReference>
<comment type="caution">
    <text evidence="10">The sequence shown here is derived from an EMBL/GenBank/DDBJ whole genome shotgun (WGS) entry which is preliminary data.</text>
</comment>
<dbReference type="Pfam" id="PF01979">
    <property type="entry name" value="Amidohydro_1"/>
    <property type="match status" value="1"/>
</dbReference>
<feature type="binding site" evidence="7">
    <location>
        <position position="133"/>
    </location>
    <ligand>
        <name>substrate</name>
    </ligand>
</feature>
<gene>
    <name evidence="10" type="ORF">FAZ21_08175</name>
</gene>
<keyword evidence="3 5" id="KW-0378">Hydrolase</keyword>
<feature type="binding site" evidence="8">
    <location>
        <position position="206"/>
    </location>
    <ligand>
        <name>Zn(2+)</name>
        <dbReference type="ChEBI" id="CHEBI:29105"/>
    </ligand>
</feature>
<dbReference type="PANTHER" id="PTHR11113:SF14">
    <property type="entry name" value="N-ACETYLGLUCOSAMINE-6-PHOSPHATE DEACETYLASE"/>
    <property type="match status" value="1"/>
</dbReference>
<accession>A0A4U0PZZ0</accession>
<feature type="active site" description="Proton donor/acceptor" evidence="6">
    <location>
        <position position="261"/>
    </location>
</feature>
<evidence type="ECO:0000256" key="7">
    <source>
        <dbReference type="PIRSR" id="PIRSR038994-2"/>
    </source>
</evidence>
<dbReference type="GO" id="GO:0008448">
    <property type="term" value="F:N-acetylglucosamine-6-phosphate deacetylase activity"/>
    <property type="evidence" value="ECO:0007669"/>
    <property type="project" value="InterPro"/>
</dbReference>
<evidence type="ECO:0000256" key="8">
    <source>
        <dbReference type="PIRSR" id="PIRSR038994-3"/>
    </source>
</evidence>